<keyword evidence="6" id="KW-1185">Reference proteome</keyword>
<evidence type="ECO:0000256" key="1">
    <source>
        <dbReference type="ARBA" id="ARBA00005820"/>
    </source>
</evidence>
<dbReference type="Gene3D" id="1.10.10.10">
    <property type="entry name" value="Winged helix-like DNA-binding domain superfamily/Winged helix DNA-binding domain"/>
    <property type="match status" value="1"/>
</dbReference>
<evidence type="ECO:0000256" key="2">
    <source>
        <dbReference type="ARBA" id="ARBA00023125"/>
    </source>
</evidence>
<organism evidence="5 6">
    <name type="scientific">Amycolatopsis suaedae</name>
    <dbReference type="NCBI Taxonomy" id="2510978"/>
    <lineage>
        <taxon>Bacteria</taxon>
        <taxon>Bacillati</taxon>
        <taxon>Actinomycetota</taxon>
        <taxon>Actinomycetes</taxon>
        <taxon>Pseudonocardiales</taxon>
        <taxon>Pseudonocardiaceae</taxon>
        <taxon>Amycolatopsis</taxon>
    </lineage>
</organism>
<comment type="similarity">
    <text evidence="1">Belongs to the AfsR/DnrI/RedD regulatory family.</text>
</comment>
<dbReference type="InterPro" id="IPR016032">
    <property type="entry name" value="Sig_transdc_resp-reg_C-effctor"/>
</dbReference>
<dbReference type="GO" id="GO:0000160">
    <property type="term" value="P:phosphorelay signal transduction system"/>
    <property type="evidence" value="ECO:0007669"/>
    <property type="project" value="InterPro"/>
</dbReference>
<dbReference type="EMBL" id="SFCC01000009">
    <property type="protein sequence ID" value="RZQ62381.1"/>
    <property type="molecule type" value="Genomic_DNA"/>
</dbReference>
<dbReference type="Proteomes" id="UP000292003">
    <property type="component" value="Unassembled WGS sequence"/>
</dbReference>
<dbReference type="Gene3D" id="3.40.50.300">
    <property type="entry name" value="P-loop containing nucleotide triphosphate hydrolases"/>
    <property type="match status" value="1"/>
</dbReference>
<dbReference type="Gene3D" id="1.25.40.10">
    <property type="entry name" value="Tetratricopeptide repeat domain"/>
    <property type="match status" value="2"/>
</dbReference>
<dbReference type="OrthoDB" id="9812579at2"/>
<name>A0A4Q7J498_9PSEU</name>
<gene>
    <name evidence="5" type="ORF">EWH70_19115</name>
</gene>
<dbReference type="SUPFAM" id="SSF48452">
    <property type="entry name" value="TPR-like"/>
    <property type="match status" value="2"/>
</dbReference>
<dbReference type="SUPFAM" id="SSF46894">
    <property type="entry name" value="C-terminal effector domain of the bipartite response regulators"/>
    <property type="match status" value="1"/>
</dbReference>
<sequence>MRVALLGPVRVLDDTDSPVDVRGARLRMLAARLALAGGAPVPADTLVADLWGTRPPADAAGALHALVYRLRRALGGAGTVESAGTAYRLAVDPPDVDAYRFEDLVARAGREPRQASELLGQALRLWRGPALADVGEAPFAAAAAARLDELRVAAVEDRFEAELLAGRHGEILADLEAATREHPLRERLAGLRMRALHAAGRQSEALAVYEQVRTTLAGELGVDPGKDLREAHLAVVRGEVSRAAPGRLPARLTTFVGRDDELALLAELLERSRLVTVAGPGGAGKTRLAVEAMSRKPRDRTWFVPLTDDDVPGAILGVLSSPDAPRPTRADPVDRVAELLGGGPATLILDNAEQVAEAVARYATRLLERLPRLTILVTSRESLDVVGEALCRLRPLAPPAAARLFLDRARAVRPGLELDEAGVADICRRLDGLPLALELAAARLRSMDAGALAAGLDDWFRLLSSGNRGAQPRQRTLHAVIDWSWNLLDEEERTLARRLSVFPGTFGVTAAERICADRSVPPSDVAYVLGSLVDKSIIELESGRYRMLRTIRDFADRELGPDRAAVREAYVAHFAALAAEHDPLLRGERQDAALTVFESEYDNLVHALHLALAGGAAGPAVALLGPLYWYWNTVHHDARDVSFVARLLELGDALPADARAAFTAVHLLSGSAEPEAGAVRAVIEDCLRTEASRRFPILLVMILPGGYLSGLDDLVAREIAQIRARPDRWARGCTYLAEGFAAYDRGDWRTVEACCEQAVREFEAAGDRLMTAMTLGGSARVYSLRGEHEHAIAAYERGVALIRRTDPSHLLALALERMRGGDLPGARRDVDEATRAAHEYGQSHLVAQCLVVLADWQRRAGDPGGCERTLAELEELTGTDAALGTAVEGQLVAVRIANLLATGDASGARALLPRAVRAWLSYRDGAPAAQALAAILLLEGDPAGAATALGMSQVIRGTYDHGDPELRALAGELASRLGEAAYREAFDAGAALPREDALDRLTSQAPPGR</sequence>
<dbReference type="InterPro" id="IPR011990">
    <property type="entry name" value="TPR-like_helical_dom_sf"/>
</dbReference>
<dbReference type="InterPro" id="IPR005158">
    <property type="entry name" value="BTAD"/>
</dbReference>
<evidence type="ECO:0000259" key="3">
    <source>
        <dbReference type="SMART" id="SM00862"/>
    </source>
</evidence>
<dbReference type="Pfam" id="PF13424">
    <property type="entry name" value="TPR_12"/>
    <property type="match status" value="1"/>
</dbReference>
<protein>
    <submittedName>
        <fullName evidence="5">AfsR/SARP family transcriptional regulator</fullName>
    </submittedName>
</protein>
<dbReference type="InterPro" id="IPR027417">
    <property type="entry name" value="P-loop_NTPase"/>
</dbReference>
<dbReference type="PANTHER" id="PTHR47691:SF3">
    <property type="entry name" value="HTH-TYPE TRANSCRIPTIONAL REGULATOR RV0890C-RELATED"/>
    <property type="match status" value="1"/>
</dbReference>
<comment type="caution">
    <text evidence="5">The sequence shown here is derived from an EMBL/GenBank/DDBJ whole genome shotgun (WGS) entry which is preliminary data.</text>
</comment>
<feature type="domain" description="Bacterial transcriptional activator" evidence="4">
    <location>
        <begin position="96"/>
        <end position="236"/>
    </location>
</feature>
<evidence type="ECO:0000313" key="5">
    <source>
        <dbReference type="EMBL" id="RZQ62381.1"/>
    </source>
</evidence>
<accession>A0A4Q7J498</accession>
<dbReference type="RefSeq" id="WP_130476808.1">
    <property type="nucleotide sequence ID" value="NZ_SFCC01000009.1"/>
</dbReference>
<proteinExistence type="inferred from homology"/>
<reference evidence="5 6" key="1">
    <citation type="submission" date="2019-02" db="EMBL/GenBank/DDBJ databases">
        <title>Draft genome sequence of Amycolatopsis sp. 8-3EHSu isolated from roots of Suaeda maritima.</title>
        <authorList>
            <person name="Duangmal K."/>
            <person name="Chantavorakit T."/>
        </authorList>
    </citation>
    <scope>NUCLEOTIDE SEQUENCE [LARGE SCALE GENOMIC DNA]</scope>
    <source>
        <strain evidence="5 6">8-3EHSu</strain>
    </source>
</reference>
<dbReference type="SUPFAM" id="SSF52540">
    <property type="entry name" value="P-loop containing nucleoside triphosphate hydrolases"/>
    <property type="match status" value="1"/>
</dbReference>
<feature type="domain" description="OmpR/PhoB-type" evidence="3">
    <location>
        <begin position="16"/>
        <end position="89"/>
    </location>
</feature>
<dbReference type="CDD" id="cd15831">
    <property type="entry name" value="BTAD"/>
    <property type="match status" value="1"/>
</dbReference>
<dbReference type="GO" id="GO:0003677">
    <property type="term" value="F:DNA binding"/>
    <property type="evidence" value="ECO:0007669"/>
    <property type="project" value="UniProtKB-KW"/>
</dbReference>
<dbReference type="GO" id="GO:0006355">
    <property type="term" value="P:regulation of DNA-templated transcription"/>
    <property type="evidence" value="ECO:0007669"/>
    <property type="project" value="InterPro"/>
</dbReference>
<evidence type="ECO:0000313" key="6">
    <source>
        <dbReference type="Proteomes" id="UP000292003"/>
    </source>
</evidence>
<dbReference type="SMART" id="SM00862">
    <property type="entry name" value="Trans_reg_C"/>
    <property type="match status" value="1"/>
</dbReference>
<dbReference type="Pfam" id="PF13191">
    <property type="entry name" value="AAA_16"/>
    <property type="match status" value="1"/>
</dbReference>
<dbReference type="InterPro" id="IPR041664">
    <property type="entry name" value="AAA_16"/>
</dbReference>
<dbReference type="PANTHER" id="PTHR47691">
    <property type="entry name" value="REGULATOR-RELATED"/>
    <property type="match status" value="1"/>
</dbReference>
<dbReference type="InterPro" id="IPR036388">
    <property type="entry name" value="WH-like_DNA-bd_sf"/>
</dbReference>
<dbReference type="InterPro" id="IPR001867">
    <property type="entry name" value="OmpR/PhoB-type_DNA-bd"/>
</dbReference>
<dbReference type="AlphaFoldDB" id="A0A4Q7J498"/>
<keyword evidence="2" id="KW-0238">DNA-binding</keyword>
<dbReference type="Pfam" id="PF03704">
    <property type="entry name" value="BTAD"/>
    <property type="match status" value="1"/>
</dbReference>
<evidence type="ECO:0000259" key="4">
    <source>
        <dbReference type="SMART" id="SM01043"/>
    </source>
</evidence>
<dbReference type="SMART" id="SM01043">
    <property type="entry name" value="BTAD"/>
    <property type="match status" value="1"/>
</dbReference>